<evidence type="ECO:0000256" key="5">
    <source>
        <dbReference type="HAMAP-Rule" id="MF_01600"/>
    </source>
</evidence>
<feature type="transmembrane region" description="Helical" evidence="5">
    <location>
        <begin position="258"/>
        <end position="279"/>
    </location>
</feature>
<protein>
    <recommendedName>
        <fullName evidence="5">UPF0182 protein HMP0721_1640</fullName>
    </recommendedName>
</protein>
<dbReference type="RefSeq" id="WP_006599062.1">
    <property type="nucleotide sequence ID" value="NZ_GL622359.1"/>
</dbReference>
<keyword evidence="7" id="KW-1185">Reference proteome</keyword>
<keyword evidence="1 5" id="KW-1003">Cell membrane</keyword>
<sequence length="922" mass="103155">MKSRLSRLNPNRKIAGAILLIILIVLGLLMAGDRFYVDFLWFRQMGYLNVFWKELLTKLAIGTPVFAILLVILHFYLRYLRALADRYTRRSPRVLQRSERLGLRLVMVLVALFIAQKVAAGTWNEWLLSTHSSGFGKTDPLYGLDLSFYFFTLPMLKALHTVLLSCFAVLALFTLLYILYALYRDSDLDPGAWRPGPALGDALQRAGKSFLNLVADQLGRFAGIFFLLAALGLLIRLFEMVYGGTGMVFGAGASDIAVGRPVLVIGIMLCLFFAVFSVIHGRKGQLRRLAVGPVVLIAVMILGGITQSVYEYAAVVPNQYNREKPYIEKNIQATRDAYGLGDVTVKEYAPTQKITAADIQNNRTTIANIPINDQKPTRDMYNSLQGIRNYYKFDDVDVDRYPIAGSLTEVFVGEREMDTGALASDAKTWVNQHLKYTHGFGMAVSPANKVNEVGQPELTVKNIPPQSRAAALKIAQPRIYFGEGHYEYCVVNAASKEFDYPKGDNNAETRYTGRAGIRLNFFNRLAFALYERSPEILFSSEISGNSRILIHRNVMDRIKTIAPFLAYNNDPYMTIVGGRLYWIADAFVKSDRYPYAKPYDDAGHNYLKNPVKVVVDAYNGDVTFYQVADEPVLNTYAKIFPGLVKSMHQMPRGLRAHLRYSKTVFDVQAKIYATYHMTNPQVFYNKEDAWSAAHQFYGTSKTEQAIGSNYQIMKLPGRKTEFMLTKPFTPRNKDNAIAWLAGVSDGDDYGRLLLYQFPKSSLVYGPMQVEQRIDQDTTISPQLTLLGQQGSNVMRGNLLMIPIEQGLIYVKPIYIQADSGDNNLPEVKEVIVCYQNKIVMAGTLDDALAKIFDTNAAAGTPTATETQSQSGKQSQSIKTLVNQANTLYGEAIKAQQAGDWATYGEKIKALKSVLAKLSEQAK</sequence>
<dbReference type="PANTHER" id="PTHR39344">
    <property type="entry name" value="UPF0182 PROTEIN SLL1060"/>
    <property type="match status" value="1"/>
</dbReference>
<comment type="similarity">
    <text evidence="5">Belongs to the UPF0182 family.</text>
</comment>
<dbReference type="HAMAP" id="MF_01600">
    <property type="entry name" value="UPF0182"/>
    <property type="match status" value="1"/>
</dbReference>
<evidence type="ECO:0000313" key="7">
    <source>
        <dbReference type="Proteomes" id="UP000004754"/>
    </source>
</evidence>
<accession>E6MHT5</accession>
<dbReference type="GO" id="GO:0005886">
    <property type="term" value="C:plasma membrane"/>
    <property type="evidence" value="ECO:0007669"/>
    <property type="project" value="UniProtKB-SubCell"/>
</dbReference>
<evidence type="ECO:0000256" key="1">
    <source>
        <dbReference type="ARBA" id="ARBA00022475"/>
    </source>
</evidence>
<evidence type="ECO:0000256" key="2">
    <source>
        <dbReference type="ARBA" id="ARBA00022692"/>
    </source>
</evidence>
<evidence type="ECO:0000313" key="6">
    <source>
        <dbReference type="EMBL" id="EFV01259.1"/>
    </source>
</evidence>
<dbReference type="InterPro" id="IPR005372">
    <property type="entry name" value="UPF0182"/>
</dbReference>
<keyword evidence="4 5" id="KW-0472">Membrane</keyword>
<dbReference type="PANTHER" id="PTHR39344:SF1">
    <property type="entry name" value="UPF0182 PROTEIN SLL1060"/>
    <property type="match status" value="1"/>
</dbReference>
<feature type="transmembrane region" description="Helical" evidence="5">
    <location>
        <begin position="55"/>
        <end position="80"/>
    </location>
</feature>
<dbReference type="eggNOG" id="COG1615">
    <property type="taxonomic scope" value="Bacteria"/>
</dbReference>
<dbReference type="Pfam" id="PF03699">
    <property type="entry name" value="UPF0182"/>
    <property type="match status" value="1"/>
</dbReference>
<comment type="caution">
    <text evidence="5">Lacks conserved residue(s) required for the propagation of feature annotation.</text>
</comment>
<keyword evidence="3 5" id="KW-1133">Transmembrane helix</keyword>
<gene>
    <name evidence="6" type="ORF">HMP0721_1640</name>
</gene>
<proteinExistence type="inferred from homology"/>
<dbReference type="GO" id="GO:0005576">
    <property type="term" value="C:extracellular region"/>
    <property type="evidence" value="ECO:0007669"/>
    <property type="project" value="TreeGrafter"/>
</dbReference>
<comment type="subcellular location">
    <subcellularLocation>
        <location evidence="5">Cell membrane</location>
        <topology evidence="5">Multi-pass membrane protein</topology>
    </subcellularLocation>
</comment>
<feature type="transmembrane region" description="Helical" evidence="5">
    <location>
        <begin position="101"/>
        <end position="119"/>
    </location>
</feature>
<reference evidence="6 7" key="1">
    <citation type="submission" date="2010-12" db="EMBL/GenBank/DDBJ databases">
        <authorList>
            <person name="Muzny D."/>
            <person name="Qin X."/>
            <person name="Deng J."/>
            <person name="Jiang H."/>
            <person name="Liu Y."/>
            <person name="Qu J."/>
            <person name="Song X.-Z."/>
            <person name="Zhang L."/>
            <person name="Thornton R."/>
            <person name="Coyle M."/>
            <person name="Francisco L."/>
            <person name="Jackson L."/>
            <person name="Javaid M."/>
            <person name="Korchina V."/>
            <person name="Kovar C."/>
            <person name="Mata R."/>
            <person name="Mathew T."/>
            <person name="Ngo R."/>
            <person name="Nguyen L."/>
            <person name="Nguyen N."/>
            <person name="Okwuonu G."/>
            <person name="Ongeri F."/>
            <person name="Pham C."/>
            <person name="Simmons D."/>
            <person name="Wilczek-Boney K."/>
            <person name="Hale W."/>
            <person name="Jakkamsetti A."/>
            <person name="Pham P."/>
            <person name="Ruth R."/>
            <person name="San Lucas F."/>
            <person name="Warren J."/>
            <person name="Zhang J."/>
            <person name="Zhao Z."/>
            <person name="Zhou C."/>
            <person name="Zhu D."/>
            <person name="Lee S."/>
            <person name="Bess C."/>
            <person name="Blankenburg K."/>
            <person name="Forbes L."/>
            <person name="Fu Q."/>
            <person name="Gubbala S."/>
            <person name="Hirani K."/>
            <person name="Jayaseelan J.C."/>
            <person name="Lara F."/>
            <person name="Munidasa M."/>
            <person name="Palculict T."/>
            <person name="Patil S."/>
            <person name="Pu L.-L."/>
            <person name="Saada N."/>
            <person name="Tang L."/>
            <person name="Weissenberger G."/>
            <person name="Zhu Y."/>
            <person name="Hemphill L."/>
            <person name="Shang Y."/>
            <person name="Youmans B."/>
            <person name="Ayvaz T."/>
            <person name="Ross M."/>
            <person name="Santibanez J."/>
            <person name="Aqrawi P."/>
            <person name="Gross S."/>
            <person name="Joshi V."/>
            <person name="Fowler G."/>
            <person name="Nazareth L."/>
            <person name="Reid J."/>
            <person name="Worley K."/>
            <person name="Petrosino J."/>
            <person name="Highlander S."/>
            <person name="Gibbs R."/>
        </authorList>
    </citation>
    <scope>NUCLEOTIDE SEQUENCE [LARGE SCALE GENOMIC DNA]</scope>
    <source>
        <strain evidence="6 7">ATCC 23263</strain>
    </source>
</reference>
<dbReference type="OrthoDB" id="9763654at2"/>
<organism evidence="6 7">
    <name type="scientific">Pseudoramibacter alactolyticus ATCC 23263</name>
    <dbReference type="NCBI Taxonomy" id="887929"/>
    <lineage>
        <taxon>Bacteria</taxon>
        <taxon>Bacillati</taxon>
        <taxon>Bacillota</taxon>
        <taxon>Clostridia</taxon>
        <taxon>Eubacteriales</taxon>
        <taxon>Eubacteriaceae</taxon>
        <taxon>Pseudoramibacter</taxon>
    </lineage>
</organism>
<name>E6MHT5_9FIRM</name>
<dbReference type="AlphaFoldDB" id="E6MHT5"/>
<dbReference type="HOGENOM" id="CLU_007733_0_0_9"/>
<feature type="transmembrane region" description="Helical" evidence="5">
    <location>
        <begin position="158"/>
        <end position="183"/>
    </location>
</feature>
<comment type="caution">
    <text evidence="6">The sequence shown here is derived from an EMBL/GenBank/DDBJ whole genome shotgun (WGS) entry which is preliminary data.</text>
</comment>
<evidence type="ECO:0000256" key="3">
    <source>
        <dbReference type="ARBA" id="ARBA00022989"/>
    </source>
</evidence>
<evidence type="ECO:0000256" key="4">
    <source>
        <dbReference type="ARBA" id="ARBA00023136"/>
    </source>
</evidence>
<dbReference type="Proteomes" id="UP000004754">
    <property type="component" value="Unassembled WGS sequence"/>
</dbReference>
<feature type="transmembrane region" description="Helical" evidence="5">
    <location>
        <begin position="218"/>
        <end position="238"/>
    </location>
</feature>
<feature type="transmembrane region" description="Helical" evidence="5">
    <location>
        <begin position="291"/>
        <end position="310"/>
    </location>
</feature>
<keyword evidence="2 5" id="KW-0812">Transmembrane</keyword>
<dbReference type="EMBL" id="AEQN01000022">
    <property type="protein sequence ID" value="EFV01259.1"/>
    <property type="molecule type" value="Genomic_DNA"/>
</dbReference>